<evidence type="ECO:0000256" key="1">
    <source>
        <dbReference type="SAM" id="SignalP"/>
    </source>
</evidence>
<gene>
    <name evidence="2" type="ORF">F2Q69_00043961</name>
</gene>
<dbReference type="EMBL" id="QGKX02001621">
    <property type="protein sequence ID" value="KAF3501228.1"/>
    <property type="molecule type" value="Genomic_DNA"/>
</dbReference>
<accession>A0A8S9NH87</accession>
<protein>
    <recommendedName>
        <fullName evidence="4">MATH domain-containing protein</fullName>
    </recommendedName>
</protein>
<feature type="chain" id="PRO_5035770294" description="MATH domain-containing protein" evidence="1">
    <location>
        <begin position="30"/>
        <end position="139"/>
    </location>
</feature>
<evidence type="ECO:0000313" key="3">
    <source>
        <dbReference type="Proteomes" id="UP000712600"/>
    </source>
</evidence>
<proteinExistence type="predicted"/>
<dbReference type="AlphaFoldDB" id="A0A8S9NH87"/>
<organism evidence="2 3">
    <name type="scientific">Brassica cretica</name>
    <name type="common">Mustard</name>
    <dbReference type="NCBI Taxonomy" id="69181"/>
    <lineage>
        <taxon>Eukaryota</taxon>
        <taxon>Viridiplantae</taxon>
        <taxon>Streptophyta</taxon>
        <taxon>Embryophyta</taxon>
        <taxon>Tracheophyta</taxon>
        <taxon>Spermatophyta</taxon>
        <taxon>Magnoliopsida</taxon>
        <taxon>eudicotyledons</taxon>
        <taxon>Gunneridae</taxon>
        <taxon>Pentapetalae</taxon>
        <taxon>rosids</taxon>
        <taxon>malvids</taxon>
        <taxon>Brassicales</taxon>
        <taxon>Brassicaceae</taxon>
        <taxon>Brassiceae</taxon>
        <taxon>Brassica</taxon>
    </lineage>
</organism>
<dbReference type="PANTHER" id="PTHR46236">
    <property type="entry name" value="TRAF-LIKE SUPERFAMILY PROTEIN"/>
    <property type="match status" value="1"/>
</dbReference>
<dbReference type="InterPro" id="IPR050804">
    <property type="entry name" value="MCC"/>
</dbReference>
<feature type="signal peptide" evidence="1">
    <location>
        <begin position="1"/>
        <end position="29"/>
    </location>
</feature>
<keyword evidence="1" id="KW-0732">Signal</keyword>
<dbReference type="PANTHER" id="PTHR46236:SF35">
    <property type="entry name" value="MATH DOMAIN-CONTAINING PROTEIN"/>
    <property type="match status" value="1"/>
</dbReference>
<name>A0A8S9NH87_BRACR</name>
<evidence type="ECO:0000313" key="2">
    <source>
        <dbReference type="EMBL" id="KAF3501228.1"/>
    </source>
</evidence>
<sequence>MVLAHEVGFSVVWVLVKLVVTVLQRDSLGCLVNPTVRSSLLELKFGRGKEQWFDENSYFSSSVSLLPIHGCGILAKDGGFLINKGLEIVAEVEVLEVVGKLDVTEETSMLMETMDVNGFQIPSSQVDSVSHMFERHPGI</sequence>
<comment type="caution">
    <text evidence="2">The sequence shown here is derived from an EMBL/GenBank/DDBJ whole genome shotgun (WGS) entry which is preliminary data.</text>
</comment>
<dbReference type="Proteomes" id="UP000712600">
    <property type="component" value="Unassembled WGS sequence"/>
</dbReference>
<evidence type="ECO:0008006" key="4">
    <source>
        <dbReference type="Google" id="ProtNLM"/>
    </source>
</evidence>
<reference evidence="2" key="1">
    <citation type="submission" date="2019-12" db="EMBL/GenBank/DDBJ databases">
        <title>Genome sequencing and annotation of Brassica cretica.</title>
        <authorList>
            <person name="Studholme D.J."/>
            <person name="Sarris P."/>
        </authorList>
    </citation>
    <scope>NUCLEOTIDE SEQUENCE</scope>
    <source>
        <strain evidence="2">PFS-109/04</strain>
        <tissue evidence="2">Leaf</tissue>
    </source>
</reference>